<dbReference type="PANTHER" id="PTHR12940">
    <property type="entry name" value="ES-2 PROTEIN - RELATED"/>
    <property type="match status" value="1"/>
</dbReference>
<sequence length="109" mass="12070">MASLPCQKSFPKPHDTPSLATLQSPGHSPLHLSSPSQISQIQNPNPNNSIPPSSSKSTKHPTVLDEDSYVEALENIIERDYFPDISKLRDRLDWLEAIKTGDPVLIRDA</sequence>
<dbReference type="Proteomes" id="UP001372338">
    <property type="component" value="Unassembled WGS sequence"/>
</dbReference>
<dbReference type="AlphaFoldDB" id="A0AAN9EL71"/>
<reference evidence="5 6" key="1">
    <citation type="submission" date="2024-01" db="EMBL/GenBank/DDBJ databases">
        <title>The genomes of 5 underutilized Papilionoideae crops provide insights into root nodulation and disease resistanc.</title>
        <authorList>
            <person name="Yuan L."/>
        </authorList>
    </citation>
    <scope>NUCLEOTIDE SEQUENCE [LARGE SCALE GENOMIC DNA]</scope>
    <source>
        <strain evidence="5">ZHUSHIDOU_FW_LH</strain>
        <tissue evidence="5">Leaf</tissue>
    </source>
</reference>
<evidence type="ECO:0000256" key="2">
    <source>
        <dbReference type="ARBA" id="ARBA00009072"/>
    </source>
</evidence>
<comment type="caution">
    <text evidence="5">The sequence shown here is derived from an EMBL/GenBank/DDBJ whole genome shotgun (WGS) entry which is preliminary data.</text>
</comment>
<keyword evidence="3" id="KW-0539">Nucleus</keyword>
<evidence type="ECO:0000313" key="5">
    <source>
        <dbReference type="EMBL" id="KAK7259619.1"/>
    </source>
</evidence>
<evidence type="ECO:0000256" key="1">
    <source>
        <dbReference type="ARBA" id="ARBA00004123"/>
    </source>
</evidence>
<dbReference type="InterPro" id="IPR019148">
    <property type="entry name" value="Nuclear_protein_DGCR14_ESS-2"/>
</dbReference>
<organism evidence="5 6">
    <name type="scientific">Crotalaria pallida</name>
    <name type="common">Smooth rattlebox</name>
    <name type="synonym">Crotalaria striata</name>
    <dbReference type="NCBI Taxonomy" id="3830"/>
    <lineage>
        <taxon>Eukaryota</taxon>
        <taxon>Viridiplantae</taxon>
        <taxon>Streptophyta</taxon>
        <taxon>Embryophyta</taxon>
        <taxon>Tracheophyta</taxon>
        <taxon>Spermatophyta</taxon>
        <taxon>Magnoliopsida</taxon>
        <taxon>eudicotyledons</taxon>
        <taxon>Gunneridae</taxon>
        <taxon>Pentapetalae</taxon>
        <taxon>rosids</taxon>
        <taxon>fabids</taxon>
        <taxon>Fabales</taxon>
        <taxon>Fabaceae</taxon>
        <taxon>Papilionoideae</taxon>
        <taxon>50 kb inversion clade</taxon>
        <taxon>genistoids sensu lato</taxon>
        <taxon>core genistoids</taxon>
        <taxon>Crotalarieae</taxon>
        <taxon>Crotalaria</taxon>
    </lineage>
</organism>
<gene>
    <name evidence="5" type="ORF">RIF29_25229</name>
</gene>
<dbReference type="Pfam" id="PF09751">
    <property type="entry name" value="Es2"/>
    <property type="match status" value="1"/>
</dbReference>
<dbReference type="EMBL" id="JAYWIO010000005">
    <property type="protein sequence ID" value="KAK7259619.1"/>
    <property type="molecule type" value="Genomic_DNA"/>
</dbReference>
<evidence type="ECO:0000313" key="6">
    <source>
        <dbReference type="Proteomes" id="UP001372338"/>
    </source>
</evidence>
<name>A0AAN9EL71_CROPI</name>
<evidence type="ECO:0000256" key="4">
    <source>
        <dbReference type="SAM" id="MobiDB-lite"/>
    </source>
</evidence>
<feature type="region of interest" description="Disordered" evidence="4">
    <location>
        <begin position="1"/>
        <end position="63"/>
    </location>
</feature>
<dbReference type="GO" id="GO:0071013">
    <property type="term" value="C:catalytic step 2 spliceosome"/>
    <property type="evidence" value="ECO:0007669"/>
    <property type="project" value="TreeGrafter"/>
</dbReference>
<comment type="similarity">
    <text evidence="2">Belongs to the ESS2 family.</text>
</comment>
<feature type="compositionally biased region" description="Low complexity" evidence="4">
    <location>
        <begin position="22"/>
        <end position="55"/>
    </location>
</feature>
<protein>
    <submittedName>
        <fullName evidence="5">Uncharacterized protein</fullName>
    </submittedName>
</protein>
<evidence type="ECO:0000256" key="3">
    <source>
        <dbReference type="ARBA" id="ARBA00023242"/>
    </source>
</evidence>
<comment type="subcellular location">
    <subcellularLocation>
        <location evidence="1">Nucleus</location>
    </subcellularLocation>
</comment>
<keyword evidence="6" id="KW-1185">Reference proteome</keyword>
<dbReference type="PANTHER" id="PTHR12940:SF0">
    <property type="entry name" value="SPLICING FACTOR ESS-2 HOMOLOG"/>
    <property type="match status" value="1"/>
</dbReference>
<accession>A0AAN9EL71</accession>
<proteinExistence type="inferred from homology"/>